<sequence length="332" mass="36490">MATRQLLRLVMAQLIWRLGNLAEQTCSSVTAINVFTTEKLSFFSSPTSIAYNISSWDPLSIWRGIQEIMDEEMEEDVIVKAVDCSNQSEEMNEERKVNLLGLADILSASIGGFSWAPLISKICKNKVKAEAWFTGLSALICRGQHGSQVQHIDGIRIAGIPFDGARESSLSGSSTFTSDSFENKLSSVNSTKDRSSGEYTYSERTDVSDMQLKSVSSSDIRISVSSALSTSSHGSMNKSHQASSSGRSLSYFLLNIGYQGVAILELARLAKMEVEYRCIQIIEIGLPMGNTSSDQHVPAERIEASEVILGKHVLENHIDQMSTDEVEQSINR</sequence>
<proteinExistence type="predicted"/>
<dbReference type="EMBL" id="CM000780">
    <property type="protein sequence ID" value="AQK52908.1"/>
    <property type="molecule type" value="Genomic_DNA"/>
</dbReference>
<dbReference type="AlphaFoldDB" id="A0A1D6Q2V2"/>
<dbReference type="ExpressionAtlas" id="A0A1D6Q2V2">
    <property type="expression patterns" value="baseline and differential"/>
</dbReference>
<evidence type="ECO:0000313" key="1">
    <source>
        <dbReference type="EMBL" id="AQK52908.1"/>
    </source>
</evidence>
<dbReference type="STRING" id="4577.A0A1D6Q2V2"/>
<dbReference type="InParanoid" id="A0A1D6Q2V2"/>
<accession>A0A1D6Q2V2</accession>
<organism evidence="1">
    <name type="scientific">Zea mays</name>
    <name type="common">Maize</name>
    <dbReference type="NCBI Taxonomy" id="4577"/>
    <lineage>
        <taxon>Eukaryota</taxon>
        <taxon>Viridiplantae</taxon>
        <taxon>Streptophyta</taxon>
        <taxon>Embryophyta</taxon>
        <taxon>Tracheophyta</taxon>
        <taxon>Spermatophyta</taxon>
        <taxon>Magnoliopsida</taxon>
        <taxon>Liliopsida</taxon>
        <taxon>Poales</taxon>
        <taxon>Poaceae</taxon>
        <taxon>PACMAD clade</taxon>
        <taxon>Panicoideae</taxon>
        <taxon>Andropogonodae</taxon>
        <taxon>Andropogoneae</taxon>
        <taxon>Tripsacinae</taxon>
        <taxon>Zea</taxon>
    </lineage>
</organism>
<gene>
    <name evidence="1" type="ORF">ZEAMMB73_Zm00001d050670</name>
</gene>
<name>A0A1D6Q2V2_MAIZE</name>
<protein>
    <submittedName>
        <fullName evidence="1">Uncharacterized protein</fullName>
    </submittedName>
</protein>
<reference evidence="1" key="1">
    <citation type="submission" date="2015-12" db="EMBL/GenBank/DDBJ databases">
        <title>Update maize B73 reference genome by single molecule sequencing technologies.</title>
        <authorList>
            <consortium name="Maize Genome Sequencing Project"/>
            <person name="Ware D."/>
        </authorList>
    </citation>
    <scope>NUCLEOTIDE SEQUENCE</scope>
    <source>
        <tissue evidence="1">Seedling</tissue>
    </source>
</reference>